<protein>
    <submittedName>
        <fullName evidence="1">Uncharacterized protein</fullName>
    </submittedName>
</protein>
<dbReference type="AlphaFoldDB" id="A0A926NB19"/>
<accession>A0A926NB19</accession>
<dbReference type="Proteomes" id="UP000661691">
    <property type="component" value="Unassembled WGS sequence"/>
</dbReference>
<gene>
    <name evidence="1" type="ORF">IC620_10840</name>
</gene>
<reference evidence="1" key="1">
    <citation type="submission" date="2020-09" db="EMBL/GenBank/DDBJ databases">
        <title>A novel bacterium of genus Hazenella, isolated from South China Sea.</title>
        <authorList>
            <person name="Huang H."/>
            <person name="Mo K."/>
            <person name="Hu Y."/>
        </authorList>
    </citation>
    <scope>NUCLEOTIDE SEQUENCE</scope>
    <source>
        <strain evidence="1">IB182357</strain>
    </source>
</reference>
<comment type="caution">
    <text evidence="1">The sequence shown here is derived from an EMBL/GenBank/DDBJ whole genome shotgun (WGS) entry which is preliminary data.</text>
</comment>
<dbReference type="Gene3D" id="1.20.140.10">
    <property type="entry name" value="Butyryl-CoA Dehydrogenase, subunit A, domain 3"/>
    <property type="match status" value="1"/>
</dbReference>
<dbReference type="SUPFAM" id="SSF47203">
    <property type="entry name" value="Acyl-CoA dehydrogenase C-terminal domain-like"/>
    <property type="match status" value="1"/>
</dbReference>
<dbReference type="GO" id="GO:0016627">
    <property type="term" value="F:oxidoreductase activity, acting on the CH-CH group of donors"/>
    <property type="evidence" value="ECO:0007669"/>
    <property type="project" value="InterPro"/>
</dbReference>
<dbReference type="EMBL" id="JACXAH010000014">
    <property type="protein sequence ID" value="MBD1372852.1"/>
    <property type="molecule type" value="Genomic_DNA"/>
</dbReference>
<dbReference type="InterPro" id="IPR036250">
    <property type="entry name" value="AcylCo_DH-like_C"/>
</dbReference>
<proteinExistence type="predicted"/>
<organism evidence="1 2">
    <name type="scientific">Polycladospora coralii</name>
    <dbReference type="NCBI Taxonomy" id="2771432"/>
    <lineage>
        <taxon>Bacteria</taxon>
        <taxon>Bacillati</taxon>
        <taxon>Bacillota</taxon>
        <taxon>Bacilli</taxon>
        <taxon>Bacillales</taxon>
        <taxon>Thermoactinomycetaceae</taxon>
        <taxon>Polycladospora</taxon>
    </lineage>
</organism>
<sequence>MDSVIRLMQLAKTEDLGVALSHLMKWNQKDPIMLANRHFILVPHAVADDPYLLVKVAGDMYLFHDLQTESVSDPILARLGVSVFRMTEHVADDEDWANYQEGLLFLQLGIALKILKLSHDHLASRTSYGESTLSHQMVKSSFAEFLVRFQTVMSSYAYHQKSLTPAFLSFLHDETHRTREELMSVMGGHGYIEEGTAEWGYASDLLQNLFDMRRHTSPIAAQFEIATKG</sequence>
<evidence type="ECO:0000313" key="1">
    <source>
        <dbReference type="EMBL" id="MBD1372852.1"/>
    </source>
</evidence>
<keyword evidence="2" id="KW-1185">Reference proteome</keyword>
<dbReference type="RefSeq" id="WP_191142182.1">
    <property type="nucleotide sequence ID" value="NZ_JACXAH010000014.1"/>
</dbReference>
<evidence type="ECO:0000313" key="2">
    <source>
        <dbReference type="Proteomes" id="UP000661691"/>
    </source>
</evidence>
<name>A0A926NB19_9BACL</name>